<keyword evidence="1" id="KW-0732">Signal</keyword>
<dbReference type="InterPro" id="IPR031304">
    <property type="entry name" value="SLT_2"/>
</dbReference>
<feature type="chain" id="PRO_5026891832" evidence="1">
    <location>
        <begin position="19"/>
        <end position="379"/>
    </location>
</feature>
<protein>
    <submittedName>
        <fullName evidence="3">GH103</fullName>
    </submittedName>
</protein>
<dbReference type="NCBIfam" id="TIGR02283">
    <property type="entry name" value="MltB_2"/>
    <property type="match status" value="1"/>
</dbReference>
<dbReference type="InterPro" id="IPR023346">
    <property type="entry name" value="Lysozyme-like_dom_sf"/>
</dbReference>
<dbReference type="InterPro" id="IPR043426">
    <property type="entry name" value="MltB-like"/>
</dbReference>
<gene>
    <name evidence="3" type="ORF">AVDCRST_MAG44-1665</name>
</gene>
<dbReference type="PANTHER" id="PTHR30163:SF8">
    <property type="entry name" value="LYTIC MUREIN TRANSGLYCOSYLASE"/>
    <property type="match status" value="1"/>
</dbReference>
<dbReference type="InterPro" id="IPR011970">
    <property type="entry name" value="MltB_2"/>
</dbReference>
<dbReference type="AlphaFoldDB" id="A0A6J4T7I8"/>
<dbReference type="EMBL" id="CADCVY010000107">
    <property type="protein sequence ID" value="CAA9515359.1"/>
    <property type="molecule type" value="Genomic_DNA"/>
</dbReference>
<feature type="signal peptide" evidence="1">
    <location>
        <begin position="1"/>
        <end position="18"/>
    </location>
</feature>
<dbReference type="PANTHER" id="PTHR30163">
    <property type="entry name" value="MEMBRANE-BOUND LYTIC MUREIN TRANSGLYCOSYLASE B"/>
    <property type="match status" value="1"/>
</dbReference>
<sequence>MRVLGGIALAAASAMALATPSAQVQQERPRPQTGQAVQVAQAQPVTIHRTQYPYAAPAPQAARPFEQYKAYLAGRARSAGIREATIQAVVPYLRLNQRAMELDRAQRPTPSSNSNNPPAFGTYLNRHITSSLINRGQARYSAHWPNLSRIQQLYGVDPAVIMAIYGKETSYGSVTGSFDLLEALASLGYEGRRRQFFEDEFLAALKLVDQGVQRSTLKGSYAGATGFPQFMPTVALRLRADGNGDGYADIWRSEADAFASVANYLRDAGWKRDVPWGVAVRIPPTLNRAAIRSLVAPTRCPAVYRRHSRWLTVAQWRALGVVPTGRTLPDTELASLMETPGAYADAYLLTNNYRAILDYNCSNYYAMGVGLLANAIARR</sequence>
<organism evidence="3">
    <name type="scientific">uncultured Sphingomonas sp</name>
    <dbReference type="NCBI Taxonomy" id="158754"/>
    <lineage>
        <taxon>Bacteria</taxon>
        <taxon>Pseudomonadati</taxon>
        <taxon>Pseudomonadota</taxon>
        <taxon>Alphaproteobacteria</taxon>
        <taxon>Sphingomonadales</taxon>
        <taxon>Sphingomonadaceae</taxon>
        <taxon>Sphingomonas</taxon>
        <taxon>environmental samples</taxon>
    </lineage>
</organism>
<dbReference type="GO" id="GO:0009253">
    <property type="term" value="P:peptidoglycan catabolic process"/>
    <property type="evidence" value="ECO:0007669"/>
    <property type="project" value="TreeGrafter"/>
</dbReference>
<dbReference type="Gene3D" id="1.10.530.10">
    <property type="match status" value="1"/>
</dbReference>
<reference evidence="3" key="1">
    <citation type="submission" date="2020-02" db="EMBL/GenBank/DDBJ databases">
        <authorList>
            <person name="Meier V. D."/>
        </authorList>
    </citation>
    <scope>NUCLEOTIDE SEQUENCE</scope>
    <source>
        <strain evidence="3">AVDCRST_MAG44</strain>
    </source>
</reference>
<dbReference type="Gene3D" id="1.10.8.350">
    <property type="entry name" value="Bacterial muramidase"/>
    <property type="match status" value="1"/>
</dbReference>
<dbReference type="Pfam" id="PF13406">
    <property type="entry name" value="SLT_2"/>
    <property type="match status" value="1"/>
</dbReference>
<evidence type="ECO:0000256" key="1">
    <source>
        <dbReference type="SAM" id="SignalP"/>
    </source>
</evidence>
<proteinExistence type="predicted"/>
<accession>A0A6J4T7I8</accession>
<name>A0A6J4T7I8_9SPHN</name>
<dbReference type="SUPFAM" id="SSF53955">
    <property type="entry name" value="Lysozyme-like"/>
    <property type="match status" value="1"/>
</dbReference>
<evidence type="ECO:0000259" key="2">
    <source>
        <dbReference type="Pfam" id="PF13406"/>
    </source>
</evidence>
<evidence type="ECO:0000313" key="3">
    <source>
        <dbReference type="EMBL" id="CAA9515359.1"/>
    </source>
</evidence>
<feature type="domain" description="Transglycosylase SLT" evidence="2">
    <location>
        <begin position="65"/>
        <end position="374"/>
    </location>
</feature>
<dbReference type="GO" id="GO:0008933">
    <property type="term" value="F:peptidoglycan lytic transglycosylase activity"/>
    <property type="evidence" value="ECO:0007669"/>
    <property type="project" value="TreeGrafter"/>
</dbReference>